<comment type="function">
    <text evidence="4">Functions in the N-end rule pathway of protein degradation where it conjugates Leu, Phe and, less efficiently, Met from aminoacyl-tRNAs to the N-termini of proteins containing an N-terminal arginine or lysine.</text>
</comment>
<keyword evidence="7" id="KW-1185">Reference proteome</keyword>
<dbReference type="GO" id="GO:0005737">
    <property type="term" value="C:cytoplasm"/>
    <property type="evidence" value="ECO:0007669"/>
    <property type="project" value="UniProtKB-SubCell"/>
</dbReference>
<dbReference type="InterPro" id="IPR042221">
    <property type="entry name" value="Leu/Phe-tRNA_Trfase_N"/>
</dbReference>
<comment type="similarity">
    <text evidence="4">Belongs to the L/F-transferase family.</text>
</comment>
<dbReference type="InterPro" id="IPR016181">
    <property type="entry name" value="Acyl_CoA_acyltransferase"/>
</dbReference>
<evidence type="ECO:0000256" key="4">
    <source>
        <dbReference type="HAMAP-Rule" id="MF_00688"/>
    </source>
</evidence>
<evidence type="ECO:0000256" key="2">
    <source>
        <dbReference type="ARBA" id="ARBA00022679"/>
    </source>
</evidence>
<dbReference type="Gene3D" id="3.30.70.3550">
    <property type="entry name" value="Leucyl/phenylalanyl-tRNA-protein transferase, N-terminal domain"/>
    <property type="match status" value="1"/>
</dbReference>
<dbReference type="HAMAP" id="MF_00688">
    <property type="entry name" value="Leu_Phe_trans"/>
    <property type="match status" value="1"/>
</dbReference>
<evidence type="ECO:0000256" key="5">
    <source>
        <dbReference type="SAM" id="MobiDB-lite"/>
    </source>
</evidence>
<sequence length="246" mass="27995">MSLPWLTPEDDFPSPRTHADPDPEVPGLLAISEQITSAQLLKAYSQGIFPWYSDGQPILWWSPNPRMVLKPKEFKISKNFKKDLKNILMDQSWEIRVDDNFHETILSCAMQPRMGQDGTWITHAIMHAYGQLHEQGYAHSVETFYQGQRVGGLYCVNLGHMVFGESMFAKRTNASKYALASLCAWAIAQDIEMIDCQQETEHLTSLGGKPIPREAFLNHLDKNCSAKNPVWSFNKSVLSHWLTNTL</sequence>
<dbReference type="EMBL" id="FYEX01000002">
    <property type="protein sequence ID" value="SNC71565.1"/>
    <property type="molecule type" value="Genomic_DNA"/>
</dbReference>
<dbReference type="AlphaFoldDB" id="A0A212TZY5"/>
<dbReference type="RefSeq" id="WP_088813253.1">
    <property type="nucleotide sequence ID" value="NZ_FYEX01000002.1"/>
</dbReference>
<evidence type="ECO:0000256" key="3">
    <source>
        <dbReference type="ARBA" id="ARBA00023315"/>
    </source>
</evidence>
<dbReference type="SUPFAM" id="SSF55729">
    <property type="entry name" value="Acyl-CoA N-acyltransferases (Nat)"/>
    <property type="match status" value="1"/>
</dbReference>
<name>A0A212TZY5_9BURK</name>
<comment type="catalytic activity">
    <reaction evidence="4">
        <text>N-terminal L-lysyl-[protein] + L-leucyl-tRNA(Leu) = N-terminal L-leucyl-L-lysyl-[protein] + tRNA(Leu) + H(+)</text>
        <dbReference type="Rhea" id="RHEA:12340"/>
        <dbReference type="Rhea" id="RHEA-COMP:9613"/>
        <dbReference type="Rhea" id="RHEA-COMP:9622"/>
        <dbReference type="Rhea" id="RHEA-COMP:12670"/>
        <dbReference type="Rhea" id="RHEA-COMP:12671"/>
        <dbReference type="ChEBI" id="CHEBI:15378"/>
        <dbReference type="ChEBI" id="CHEBI:65249"/>
        <dbReference type="ChEBI" id="CHEBI:78442"/>
        <dbReference type="ChEBI" id="CHEBI:78494"/>
        <dbReference type="ChEBI" id="CHEBI:133043"/>
        <dbReference type="EC" id="2.3.2.6"/>
    </reaction>
</comment>
<dbReference type="Proteomes" id="UP000197215">
    <property type="component" value="Unassembled WGS sequence"/>
</dbReference>
<organism evidence="6 7">
    <name type="scientific">Polynucleobacter victoriensis</name>
    <dbReference type="NCBI Taxonomy" id="2049319"/>
    <lineage>
        <taxon>Bacteria</taxon>
        <taxon>Pseudomonadati</taxon>
        <taxon>Pseudomonadota</taxon>
        <taxon>Betaproteobacteria</taxon>
        <taxon>Burkholderiales</taxon>
        <taxon>Burkholderiaceae</taxon>
        <taxon>Polynucleobacter</taxon>
    </lineage>
</organism>
<comment type="catalytic activity">
    <reaction evidence="4">
        <text>L-phenylalanyl-tRNA(Phe) + an N-terminal L-alpha-aminoacyl-[protein] = an N-terminal L-phenylalanyl-L-alpha-aminoacyl-[protein] + tRNA(Phe)</text>
        <dbReference type="Rhea" id="RHEA:43632"/>
        <dbReference type="Rhea" id="RHEA-COMP:9668"/>
        <dbReference type="Rhea" id="RHEA-COMP:9699"/>
        <dbReference type="Rhea" id="RHEA-COMP:10636"/>
        <dbReference type="Rhea" id="RHEA-COMP:10637"/>
        <dbReference type="ChEBI" id="CHEBI:78442"/>
        <dbReference type="ChEBI" id="CHEBI:78531"/>
        <dbReference type="ChEBI" id="CHEBI:78597"/>
        <dbReference type="ChEBI" id="CHEBI:83561"/>
        <dbReference type="EC" id="2.3.2.6"/>
    </reaction>
</comment>
<dbReference type="PANTHER" id="PTHR30098">
    <property type="entry name" value="LEUCYL/PHENYLALANYL-TRNA--PROTEIN TRANSFERASE"/>
    <property type="match status" value="1"/>
</dbReference>
<feature type="region of interest" description="Disordered" evidence="5">
    <location>
        <begin position="1"/>
        <end position="24"/>
    </location>
</feature>
<evidence type="ECO:0000313" key="6">
    <source>
        <dbReference type="EMBL" id="SNC71565.1"/>
    </source>
</evidence>
<keyword evidence="2 4" id="KW-0808">Transferase</keyword>
<dbReference type="InterPro" id="IPR004616">
    <property type="entry name" value="Leu/Phe-tRNA_Trfase"/>
</dbReference>
<dbReference type="InterPro" id="IPR042203">
    <property type="entry name" value="Leu/Phe-tRNA_Trfase_C"/>
</dbReference>
<dbReference type="Gene3D" id="3.40.630.70">
    <property type="entry name" value="Leucyl/phenylalanyl-tRNA-protein transferase, C-terminal domain"/>
    <property type="match status" value="1"/>
</dbReference>
<dbReference type="PANTHER" id="PTHR30098:SF2">
    <property type="entry name" value="LEUCYL_PHENYLALANYL-TRNA--PROTEIN TRANSFERASE"/>
    <property type="match status" value="1"/>
</dbReference>
<keyword evidence="3 4" id="KW-0012">Acyltransferase</keyword>
<evidence type="ECO:0000256" key="1">
    <source>
        <dbReference type="ARBA" id="ARBA00022490"/>
    </source>
</evidence>
<gene>
    <name evidence="4" type="primary">aat</name>
    <name evidence="6" type="ORF">SAMN06295916_1305</name>
</gene>
<dbReference type="GO" id="GO:0008914">
    <property type="term" value="F:leucyl-tRNA--protein transferase activity"/>
    <property type="evidence" value="ECO:0007669"/>
    <property type="project" value="UniProtKB-UniRule"/>
</dbReference>
<keyword evidence="1 4" id="KW-0963">Cytoplasm</keyword>
<reference evidence="6 7" key="1">
    <citation type="submission" date="2017-06" db="EMBL/GenBank/DDBJ databases">
        <authorList>
            <person name="Kim H.J."/>
            <person name="Triplett B.A."/>
        </authorList>
    </citation>
    <scope>NUCLEOTIDE SEQUENCE [LARGE SCALE GENOMIC DNA]</scope>
    <source>
        <strain evidence="6 7">MWH-VicM1</strain>
    </source>
</reference>
<comment type="subcellular location">
    <subcellularLocation>
        <location evidence="4">Cytoplasm</location>
    </subcellularLocation>
</comment>
<protein>
    <recommendedName>
        <fullName evidence="4">Leucyl/phenylalanyl-tRNA--protein transferase</fullName>
        <ecNumber evidence="4">2.3.2.6</ecNumber>
    </recommendedName>
    <alternativeName>
        <fullName evidence="4">L/F-transferase</fullName>
    </alternativeName>
    <alternativeName>
        <fullName evidence="4">Leucyltransferase</fullName>
    </alternativeName>
    <alternativeName>
        <fullName evidence="4">Phenyalanyltransferase</fullName>
    </alternativeName>
</protein>
<comment type="catalytic activity">
    <reaction evidence="4">
        <text>N-terminal L-arginyl-[protein] + L-leucyl-tRNA(Leu) = N-terminal L-leucyl-L-arginyl-[protein] + tRNA(Leu) + H(+)</text>
        <dbReference type="Rhea" id="RHEA:50416"/>
        <dbReference type="Rhea" id="RHEA-COMP:9613"/>
        <dbReference type="Rhea" id="RHEA-COMP:9622"/>
        <dbReference type="Rhea" id="RHEA-COMP:12672"/>
        <dbReference type="Rhea" id="RHEA-COMP:12673"/>
        <dbReference type="ChEBI" id="CHEBI:15378"/>
        <dbReference type="ChEBI" id="CHEBI:64719"/>
        <dbReference type="ChEBI" id="CHEBI:78442"/>
        <dbReference type="ChEBI" id="CHEBI:78494"/>
        <dbReference type="ChEBI" id="CHEBI:133044"/>
        <dbReference type="EC" id="2.3.2.6"/>
    </reaction>
</comment>
<accession>A0A212TZY5</accession>
<dbReference type="EC" id="2.3.2.6" evidence="4"/>
<dbReference type="NCBIfam" id="TIGR00667">
    <property type="entry name" value="aat"/>
    <property type="match status" value="1"/>
</dbReference>
<dbReference type="OrthoDB" id="9790282at2"/>
<evidence type="ECO:0000313" key="7">
    <source>
        <dbReference type="Proteomes" id="UP000197215"/>
    </source>
</evidence>
<dbReference type="GO" id="GO:0030163">
    <property type="term" value="P:protein catabolic process"/>
    <property type="evidence" value="ECO:0007669"/>
    <property type="project" value="UniProtKB-UniRule"/>
</dbReference>
<dbReference type="Pfam" id="PF03588">
    <property type="entry name" value="Leu_Phe_trans"/>
    <property type="match status" value="1"/>
</dbReference>
<proteinExistence type="inferred from homology"/>